<sequence>MSNNAEPTKNSNECNWIEDAISKKLIKYYEFDQFCNLQEIGFGGFGKQLFVR</sequence>
<comment type="caution">
    <text evidence="1">The sequence shown here is derived from an EMBL/GenBank/DDBJ whole genome shotgun (WGS) entry which is preliminary data.</text>
</comment>
<evidence type="ECO:0008006" key="3">
    <source>
        <dbReference type="Google" id="ProtNLM"/>
    </source>
</evidence>
<name>A0A2I1H2Q2_9GLOM</name>
<dbReference type="AlphaFoldDB" id="A0A2I1H2Q2"/>
<evidence type="ECO:0000313" key="1">
    <source>
        <dbReference type="EMBL" id="PKY53159.1"/>
    </source>
</evidence>
<organism evidence="1 2">
    <name type="scientific">Rhizophagus irregularis</name>
    <dbReference type="NCBI Taxonomy" id="588596"/>
    <lineage>
        <taxon>Eukaryota</taxon>
        <taxon>Fungi</taxon>
        <taxon>Fungi incertae sedis</taxon>
        <taxon>Mucoromycota</taxon>
        <taxon>Glomeromycotina</taxon>
        <taxon>Glomeromycetes</taxon>
        <taxon>Glomerales</taxon>
        <taxon>Glomeraceae</taxon>
        <taxon>Rhizophagus</taxon>
    </lineage>
</organism>
<reference evidence="1 2" key="1">
    <citation type="submission" date="2015-10" db="EMBL/GenBank/DDBJ databases">
        <title>Genome analyses suggest a sexual origin of heterokaryosis in a supposedly ancient asexual fungus.</title>
        <authorList>
            <person name="Ropars J."/>
            <person name="Sedzielewska K."/>
            <person name="Noel J."/>
            <person name="Charron P."/>
            <person name="Farinelli L."/>
            <person name="Marton T."/>
            <person name="Kruger M."/>
            <person name="Pelin A."/>
            <person name="Brachmann A."/>
            <person name="Corradi N."/>
        </authorList>
    </citation>
    <scope>NUCLEOTIDE SEQUENCE [LARGE SCALE GENOMIC DNA]</scope>
    <source>
        <strain evidence="1 2">A4</strain>
    </source>
</reference>
<keyword evidence="2" id="KW-1185">Reference proteome</keyword>
<accession>A0A2I1H2Q2</accession>
<dbReference type="Proteomes" id="UP000234323">
    <property type="component" value="Unassembled WGS sequence"/>
</dbReference>
<evidence type="ECO:0000313" key="2">
    <source>
        <dbReference type="Proteomes" id="UP000234323"/>
    </source>
</evidence>
<proteinExistence type="predicted"/>
<gene>
    <name evidence="1" type="ORF">RhiirA4_471212</name>
</gene>
<protein>
    <recommendedName>
        <fullName evidence="3">Protein kinase domain-containing protein</fullName>
    </recommendedName>
</protein>
<dbReference type="EMBL" id="LLXI01001337">
    <property type="protein sequence ID" value="PKY53159.1"/>
    <property type="molecule type" value="Genomic_DNA"/>
</dbReference>